<comment type="caution">
    <text evidence="1">The sequence shown here is derived from an EMBL/GenBank/DDBJ whole genome shotgun (WGS) entry which is preliminary data.</text>
</comment>
<evidence type="ECO:0000313" key="1">
    <source>
        <dbReference type="EMBL" id="CAG8518076.1"/>
    </source>
</evidence>
<dbReference type="AlphaFoldDB" id="A0A9N9A596"/>
<gene>
    <name evidence="1" type="ORF">DEBURN_LOCUS5520</name>
</gene>
<proteinExistence type="predicted"/>
<evidence type="ECO:0000313" key="2">
    <source>
        <dbReference type="Proteomes" id="UP000789706"/>
    </source>
</evidence>
<dbReference type="Proteomes" id="UP000789706">
    <property type="component" value="Unassembled WGS sequence"/>
</dbReference>
<keyword evidence="2" id="KW-1185">Reference proteome</keyword>
<name>A0A9N9A596_9GLOM</name>
<protein>
    <submittedName>
        <fullName evidence="1">3137_t:CDS:1</fullName>
    </submittedName>
</protein>
<reference evidence="1" key="1">
    <citation type="submission" date="2021-06" db="EMBL/GenBank/DDBJ databases">
        <authorList>
            <person name="Kallberg Y."/>
            <person name="Tangrot J."/>
            <person name="Rosling A."/>
        </authorList>
    </citation>
    <scope>NUCLEOTIDE SEQUENCE</scope>
    <source>
        <strain evidence="1">AZ414A</strain>
    </source>
</reference>
<dbReference type="EMBL" id="CAJVPK010000497">
    <property type="protein sequence ID" value="CAG8518076.1"/>
    <property type="molecule type" value="Genomic_DNA"/>
</dbReference>
<accession>A0A9N9A596</accession>
<sequence>MDTKLKSEDNYIKALITLEKKTIEQSNNESEDLESDFEIQEIPLIKESVEKNEPAFKLDPTLNYK</sequence>
<organism evidence="1 2">
    <name type="scientific">Diversispora eburnea</name>
    <dbReference type="NCBI Taxonomy" id="1213867"/>
    <lineage>
        <taxon>Eukaryota</taxon>
        <taxon>Fungi</taxon>
        <taxon>Fungi incertae sedis</taxon>
        <taxon>Mucoromycota</taxon>
        <taxon>Glomeromycotina</taxon>
        <taxon>Glomeromycetes</taxon>
        <taxon>Diversisporales</taxon>
        <taxon>Diversisporaceae</taxon>
        <taxon>Diversispora</taxon>
    </lineage>
</organism>